<evidence type="ECO:0000256" key="1">
    <source>
        <dbReference type="ARBA" id="ARBA00004953"/>
    </source>
</evidence>
<dbReference type="InterPro" id="IPR012382">
    <property type="entry name" value="CobI/CbiL"/>
</dbReference>
<keyword evidence="5 9" id="KW-0808">Transferase</keyword>
<keyword evidence="4 9" id="KW-0489">Methyltransferase</keyword>
<gene>
    <name evidence="9" type="ORF">SAMN02745702_01465</name>
</gene>
<protein>
    <submittedName>
        <fullName evidence="9">Precorrin-2 C20-methyltransferase</fullName>
    </submittedName>
</protein>
<dbReference type="OrthoDB" id="9804789at2"/>
<feature type="domain" description="Tetrapyrrole methylase" evidence="8">
    <location>
        <begin position="5"/>
        <end position="219"/>
    </location>
</feature>
<evidence type="ECO:0000256" key="6">
    <source>
        <dbReference type="ARBA" id="ARBA00022691"/>
    </source>
</evidence>
<name>A0A1T4W2A1_9BACT</name>
<organism evidence="9 10">
    <name type="scientific">Desulfobaculum bizertense DSM 18034</name>
    <dbReference type="NCBI Taxonomy" id="1121442"/>
    <lineage>
        <taxon>Bacteria</taxon>
        <taxon>Pseudomonadati</taxon>
        <taxon>Thermodesulfobacteriota</taxon>
        <taxon>Desulfovibrionia</taxon>
        <taxon>Desulfovibrionales</taxon>
        <taxon>Desulfovibrionaceae</taxon>
        <taxon>Desulfobaculum</taxon>
    </lineage>
</organism>
<accession>A0A1T4W2A1</accession>
<dbReference type="STRING" id="1121442.SAMN02745702_01465"/>
<dbReference type="InterPro" id="IPR014776">
    <property type="entry name" value="4pyrrole_Mease_sub2"/>
</dbReference>
<dbReference type="EMBL" id="FUYA01000004">
    <property type="protein sequence ID" value="SKA71373.1"/>
    <property type="molecule type" value="Genomic_DNA"/>
</dbReference>
<evidence type="ECO:0000313" key="9">
    <source>
        <dbReference type="EMBL" id="SKA71373.1"/>
    </source>
</evidence>
<dbReference type="Gene3D" id="3.40.1010.10">
    <property type="entry name" value="Cobalt-precorrin-4 Transmethylase, Domain 1"/>
    <property type="match status" value="1"/>
</dbReference>
<reference evidence="9 10" key="1">
    <citation type="submission" date="2017-02" db="EMBL/GenBank/DDBJ databases">
        <authorList>
            <person name="Peterson S.W."/>
        </authorList>
    </citation>
    <scope>NUCLEOTIDE SEQUENCE [LARGE SCALE GENOMIC DNA]</scope>
    <source>
        <strain evidence="9 10">DSM 18034</strain>
    </source>
</reference>
<dbReference type="InterPro" id="IPR035996">
    <property type="entry name" value="4pyrrol_Methylase_sf"/>
</dbReference>
<evidence type="ECO:0000256" key="3">
    <source>
        <dbReference type="ARBA" id="ARBA00022573"/>
    </source>
</evidence>
<dbReference type="UniPathway" id="UPA00148"/>
<evidence type="ECO:0000256" key="5">
    <source>
        <dbReference type="ARBA" id="ARBA00022679"/>
    </source>
</evidence>
<dbReference type="PANTHER" id="PTHR43467:SF2">
    <property type="entry name" value="COBALT-PRECORRIN-2 C(20)-METHYLTRANSFERASE"/>
    <property type="match status" value="1"/>
</dbReference>
<dbReference type="AlphaFoldDB" id="A0A1T4W2A1"/>
<keyword evidence="10" id="KW-1185">Reference proteome</keyword>
<dbReference type="Pfam" id="PF00590">
    <property type="entry name" value="TP_methylase"/>
    <property type="match status" value="1"/>
</dbReference>
<dbReference type="CDD" id="cd11645">
    <property type="entry name" value="Precorrin_2_C20_MT"/>
    <property type="match status" value="1"/>
</dbReference>
<keyword evidence="6" id="KW-0949">S-adenosyl-L-methionine</keyword>
<dbReference type="InterPro" id="IPR000878">
    <property type="entry name" value="4pyrrol_Mease"/>
</dbReference>
<sequence length="236" mass="25629">MNYGTLYGIGVGPGDPELLTLKAVRVLGDVDRIFAAASSKNTYSVSYDIVRPHLKDDVVVETLSFPMTKDKDTLADAWTKNAEQVLAAMKRGENVAFLTLGDPLTYSTFGYLLKTLRKLNSDVPVEIIPGITSYNAAAAASETILVEAEESLTVVSGALGGDRVRRAAHNSDTLVVLKAYRHFGDITKALEEENMLKNAVLVSRCSMEGEQVVRDLTPEMAPKYFSLVLSPGRENA</sequence>
<dbReference type="GO" id="GO:0032259">
    <property type="term" value="P:methylation"/>
    <property type="evidence" value="ECO:0007669"/>
    <property type="project" value="UniProtKB-KW"/>
</dbReference>
<dbReference type="GO" id="GO:0009236">
    <property type="term" value="P:cobalamin biosynthetic process"/>
    <property type="evidence" value="ECO:0007669"/>
    <property type="project" value="UniProtKB-UniRule"/>
</dbReference>
<dbReference type="RefSeq" id="WP_078684752.1">
    <property type="nucleotide sequence ID" value="NZ_FUYA01000004.1"/>
</dbReference>
<dbReference type="GO" id="GO:0030788">
    <property type="term" value="F:precorrin-2 C20-methyltransferase activity"/>
    <property type="evidence" value="ECO:0007669"/>
    <property type="project" value="InterPro"/>
</dbReference>
<evidence type="ECO:0000313" key="10">
    <source>
        <dbReference type="Proteomes" id="UP000189733"/>
    </source>
</evidence>
<comment type="pathway">
    <text evidence="1">Cofactor biosynthesis; adenosylcobalamin biosynthesis.</text>
</comment>
<dbReference type="Gene3D" id="3.30.950.10">
    <property type="entry name" value="Methyltransferase, Cobalt-precorrin-4 Transmethylase, Domain 2"/>
    <property type="match status" value="1"/>
</dbReference>
<dbReference type="NCBIfam" id="TIGR01467">
    <property type="entry name" value="cobI_cbiL"/>
    <property type="match status" value="1"/>
</dbReference>
<dbReference type="SUPFAM" id="SSF53790">
    <property type="entry name" value="Tetrapyrrole methylase"/>
    <property type="match status" value="1"/>
</dbReference>
<evidence type="ECO:0000256" key="7">
    <source>
        <dbReference type="PIRNR" id="PIRNR036427"/>
    </source>
</evidence>
<dbReference type="InterPro" id="IPR006364">
    <property type="entry name" value="CobI/CbiL/CobIJ_dom"/>
</dbReference>
<evidence type="ECO:0000259" key="8">
    <source>
        <dbReference type="Pfam" id="PF00590"/>
    </source>
</evidence>
<proteinExistence type="inferred from homology"/>
<dbReference type="Proteomes" id="UP000189733">
    <property type="component" value="Unassembled WGS sequence"/>
</dbReference>
<keyword evidence="3" id="KW-0169">Cobalamin biosynthesis</keyword>
<evidence type="ECO:0000256" key="2">
    <source>
        <dbReference type="ARBA" id="ARBA00005879"/>
    </source>
</evidence>
<dbReference type="PIRSF" id="PIRSF036427">
    <property type="entry name" value="Precrrn-2_mtase"/>
    <property type="match status" value="1"/>
</dbReference>
<evidence type="ECO:0000256" key="4">
    <source>
        <dbReference type="ARBA" id="ARBA00022603"/>
    </source>
</evidence>
<dbReference type="PANTHER" id="PTHR43467">
    <property type="entry name" value="COBALT-PRECORRIN-2 C(20)-METHYLTRANSFERASE"/>
    <property type="match status" value="1"/>
</dbReference>
<dbReference type="InterPro" id="IPR014777">
    <property type="entry name" value="4pyrrole_Mease_sub1"/>
</dbReference>
<comment type="similarity">
    <text evidence="2 7">Belongs to the precorrin methyltransferase family.</text>
</comment>